<evidence type="ECO:0000313" key="8">
    <source>
        <dbReference type="EMBL" id="CAE8684738.1"/>
    </source>
</evidence>
<feature type="compositionally biased region" description="Basic and acidic residues" evidence="6">
    <location>
        <begin position="186"/>
        <end position="201"/>
    </location>
</feature>
<evidence type="ECO:0000256" key="3">
    <source>
        <dbReference type="ARBA" id="ARBA00022741"/>
    </source>
</evidence>
<dbReference type="CDD" id="cd04515">
    <property type="entry name" value="Alpha_kinase"/>
    <property type="match status" value="1"/>
</dbReference>
<dbReference type="Pfam" id="PF02816">
    <property type="entry name" value="Alpha_kinase"/>
    <property type="match status" value="1"/>
</dbReference>
<keyword evidence="3" id="KW-0547">Nucleotide-binding</keyword>
<accession>A0A813JU92</accession>
<dbReference type="PROSITE" id="PS51158">
    <property type="entry name" value="ALPHA_KINASE"/>
    <property type="match status" value="1"/>
</dbReference>
<dbReference type="InterPro" id="IPR051852">
    <property type="entry name" value="Alpha-type_PK"/>
</dbReference>
<dbReference type="PANTHER" id="PTHR45992">
    <property type="entry name" value="EUKARYOTIC ELONGATION FACTOR 2 KINASE-RELATED"/>
    <property type="match status" value="1"/>
</dbReference>
<dbReference type="Gene3D" id="3.40.50.410">
    <property type="entry name" value="von Willebrand factor, type A domain"/>
    <property type="match status" value="1"/>
</dbReference>
<dbReference type="Gene3D" id="3.20.200.10">
    <property type="entry name" value="MHCK/EF2 kinase"/>
    <property type="match status" value="1"/>
</dbReference>
<dbReference type="SUPFAM" id="SSF53300">
    <property type="entry name" value="vWA-like"/>
    <property type="match status" value="1"/>
</dbReference>
<dbReference type="GO" id="GO:0005524">
    <property type="term" value="F:ATP binding"/>
    <property type="evidence" value="ECO:0007669"/>
    <property type="project" value="UniProtKB-KW"/>
</dbReference>
<dbReference type="Pfam" id="PF00092">
    <property type="entry name" value="VWA"/>
    <property type="match status" value="1"/>
</dbReference>
<protein>
    <recommendedName>
        <fullName evidence="7">Alpha-type protein kinase domain-containing protein</fullName>
    </recommendedName>
</protein>
<evidence type="ECO:0000256" key="6">
    <source>
        <dbReference type="SAM" id="MobiDB-lite"/>
    </source>
</evidence>
<dbReference type="InterPro" id="IPR011009">
    <property type="entry name" value="Kinase-like_dom_sf"/>
</dbReference>
<evidence type="ECO:0000256" key="5">
    <source>
        <dbReference type="ARBA" id="ARBA00022840"/>
    </source>
</evidence>
<keyword evidence="4" id="KW-0418">Kinase</keyword>
<gene>
    <name evidence="8" type="ORF">PGLA2088_LOCUS24092</name>
</gene>
<proteinExistence type="predicted"/>
<evidence type="ECO:0000313" key="9">
    <source>
        <dbReference type="Proteomes" id="UP000626109"/>
    </source>
</evidence>
<feature type="region of interest" description="Disordered" evidence="6">
    <location>
        <begin position="184"/>
        <end position="215"/>
    </location>
</feature>
<reference evidence="8" key="1">
    <citation type="submission" date="2021-02" db="EMBL/GenBank/DDBJ databases">
        <authorList>
            <person name="Dougan E. K."/>
            <person name="Rhodes N."/>
            <person name="Thang M."/>
            <person name="Chan C."/>
        </authorList>
    </citation>
    <scope>NUCLEOTIDE SEQUENCE</scope>
</reference>
<keyword evidence="5" id="KW-0067">ATP-binding</keyword>
<dbReference type="EMBL" id="CAJNNW010026354">
    <property type="protein sequence ID" value="CAE8684738.1"/>
    <property type="molecule type" value="Genomic_DNA"/>
</dbReference>
<dbReference type="InterPro" id="IPR002035">
    <property type="entry name" value="VWF_A"/>
</dbReference>
<keyword evidence="1" id="KW-0723">Serine/threonine-protein kinase</keyword>
<dbReference type="GO" id="GO:0004674">
    <property type="term" value="F:protein serine/threonine kinase activity"/>
    <property type="evidence" value="ECO:0007669"/>
    <property type="project" value="UniProtKB-KW"/>
</dbReference>
<keyword evidence="2" id="KW-0808">Transferase</keyword>
<feature type="region of interest" description="Disordered" evidence="6">
    <location>
        <begin position="252"/>
        <end position="280"/>
    </location>
</feature>
<dbReference type="Proteomes" id="UP000626109">
    <property type="component" value="Unassembled WGS sequence"/>
</dbReference>
<evidence type="ECO:0000256" key="2">
    <source>
        <dbReference type="ARBA" id="ARBA00022679"/>
    </source>
</evidence>
<organism evidence="8 9">
    <name type="scientific">Polarella glacialis</name>
    <name type="common">Dinoflagellate</name>
    <dbReference type="NCBI Taxonomy" id="89957"/>
    <lineage>
        <taxon>Eukaryota</taxon>
        <taxon>Sar</taxon>
        <taxon>Alveolata</taxon>
        <taxon>Dinophyceae</taxon>
        <taxon>Suessiales</taxon>
        <taxon>Suessiaceae</taxon>
        <taxon>Polarella</taxon>
    </lineage>
</organism>
<feature type="domain" description="Alpha-type protein kinase" evidence="7">
    <location>
        <begin position="308"/>
        <end position="546"/>
    </location>
</feature>
<evidence type="ECO:0000259" key="7">
    <source>
        <dbReference type="PROSITE" id="PS51158"/>
    </source>
</evidence>
<feature type="compositionally biased region" description="Acidic residues" evidence="6">
    <location>
        <begin position="253"/>
        <end position="265"/>
    </location>
</feature>
<name>A0A813JU92_POLGL</name>
<comment type="caution">
    <text evidence="8">The sequence shown here is derived from an EMBL/GenBank/DDBJ whole genome shotgun (WGS) entry which is preliminary data.</text>
</comment>
<sequence length="783" mass="88774">MLTQDCKEENGWSLSRMDAVLKTCSDFVTESMMNREDVYSFVTFNEESVLHFSCQSAFNACEQLSNLRPIAEKQTLFAMGIRGIEAAIKREKKGLPSHVVFLSDGEPTDPDTYLRDLHVLLRKRAGSTLKIYTVGFGESAKVNAREGDFTYLQQLASLGRGHFQRCGASLCSLQGAFTALTSTISRTRESSTRRSTTERETLGTSGPESGASAAYRSPVHKYPHQCAILVTRVAKVGLSEVLHRYRRPNMEDAIAEGDEESDLESEGSQHEEALNGSRSKFPDVQFELPAPDIIFKDVMNKDLWRNFTAAKTSFKFNGRSFARSAEVSKVFLRHKPFMKGGMRLVYGMVLEEGARAPGKAEHMMCAKRTFEDLEKDHGFQAHSAFCRSTAVAKYFGQKFRKDTQQALAAAVQFGFLDCHLYSPVGTGEDGYHFCGEAYLNGHFVKLNSNAGYVNETDYNEHSMIAQAFSHYTFDKSHGELLVVDLQGICGEVKDDPYFLLTDPQVHSRCGTFDKFGSGDHGDQGVSTFFNKHRCGPICKALNLRKDYEVRPPTHIISIPGVQSCLDFLQPRRFWMKKISGANQFIMPKQASKDKDWLDIQLWARPHSGEKFKELVNKSLEVYYEASRQILFLEQKPAWTAEVWKEKLDQWQSSSGAAAVAYPSDWRETAPSELWVFSEKSESGWVDHKKANWALSKIREELESSPPDHVPGQSPTSKPAKQDVWTKYLDRQGDPFWYRESDGLWFMESDPGWERFLDETSGRYWWWDKEKGNWFFEPPSAVAA</sequence>
<dbReference type="AlphaFoldDB" id="A0A813JU92"/>
<feature type="region of interest" description="Disordered" evidence="6">
    <location>
        <begin position="702"/>
        <end position="722"/>
    </location>
</feature>
<dbReference type="SMART" id="SM00811">
    <property type="entry name" value="Alpha_kinase"/>
    <property type="match status" value="1"/>
</dbReference>
<dbReference type="SUPFAM" id="SSF56112">
    <property type="entry name" value="Protein kinase-like (PK-like)"/>
    <property type="match status" value="1"/>
</dbReference>
<dbReference type="InterPro" id="IPR036465">
    <property type="entry name" value="vWFA_dom_sf"/>
</dbReference>
<evidence type="ECO:0000256" key="1">
    <source>
        <dbReference type="ARBA" id="ARBA00022527"/>
    </source>
</evidence>
<dbReference type="InterPro" id="IPR004166">
    <property type="entry name" value="a-kinase_dom"/>
</dbReference>
<evidence type="ECO:0000256" key="4">
    <source>
        <dbReference type="ARBA" id="ARBA00022777"/>
    </source>
</evidence>